<dbReference type="Proteomes" id="UP001174694">
    <property type="component" value="Unassembled WGS sequence"/>
</dbReference>
<evidence type="ECO:0000256" key="1">
    <source>
        <dbReference type="SAM" id="SignalP"/>
    </source>
</evidence>
<dbReference type="AlphaFoldDB" id="A0AA38R7N4"/>
<dbReference type="EMBL" id="JANBVO010000030">
    <property type="protein sequence ID" value="KAJ9138329.1"/>
    <property type="molecule type" value="Genomic_DNA"/>
</dbReference>
<feature type="signal peptide" evidence="1">
    <location>
        <begin position="1"/>
        <end position="20"/>
    </location>
</feature>
<dbReference type="PANTHER" id="PTHR35186">
    <property type="entry name" value="ANK_REP_REGION DOMAIN-CONTAINING PROTEIN"/>
    <property type="match status" value="1"/>
</dbReference>
<evidence type="ECO:0000313" key="3">
    <source>
        <dbReference type="Proteomes" id="UP001174694"/>
    </source>
</evidence>
<comment type="caution">
    <text evidence="2">The sequence shown here is derived from an EMBL/GenBank/DDBJ whole genome shotgun (WGS) entry which is preliminary data.</text>
</comment>
<keyword evidence="1" id="KW-0732">Signal</keyword>
<name>A0AA38R7N4_9PEZI</name>
<proteinExistence type="predicted"/>
<protein>
    <submittedName>
        <fullName evidence="2">Uncharacterized protein</fullName>
    </submittedName>
</protein>
<reference evidence="2" key="1">
    <citation type="submission" date="2022-07" db="EMBL/GenBank/DDBJ databases">
        <title>Fungi with potential for degradation of polypropylene.</title>
        <authorList>
            <person name="Gostincar C."/>
        </authorList>
    </citation>
    <scope>NUCLEOTIDE SEQUENCE</scope>
    <source>
        <strain evidence="2">EXF-13308</strain>
    </source>
</reference>
<sequence length="154" mass="17864">MSGFEIAGLVLGAFPIALSALEIYDEISRRFGFWYEIRSEYQKCQRDLEIHQEFYKFHLTQLLLPLVADDELASRLIEDPGAEGWKAPAVADALEMRLQNRYTLYLGIMCEMKRVMVELNKELAVDAEGFQEKMSKTVCNFSLDNTNHISQYRR</sequence>
<gene>
    <name evidence="2" type="ORF">NKR23_g8589</name>
</gene>
<keyword evidence="3" id="KW-1185">Reference proteome</keyword>
<feature type="chain" id="PRO_5041291975" evidence="1">
    <location>
        <begin position="21"/>
        <end position="154"/>
    </location>
</feature>
<dbReference type="PANTHER" id="PTHR35186:SF4">
    <property type="entry name" value="PRION-INHIBITION AND PROPAGATION HELO DOMAIN-CONTAINING PROTEIN"/>
    <property type="match status" value="1"/>
</dbReference>
<evidence type="ECO:0000313" key="2">
    <source>
        <dbReference type="EMBL" id="KAJ9138329.1"/>
    </source>
</evidence>
<accession>A0AA38R7N4</accession>
<organism evidence="2 3">
    <name type="scientific">Pleurostoma richardsiae</name>
    <dbReference type="NCBI Taxonomy" id="41990"/>
    <lineage>
        <taxon>Eukaryota</taxon>
        <taxon>Fungi</taxon>
        <taxon>Dikarya</taxon>
        <taxon>Ascomycota</taxon>
        <taxon>Pezizomycotina</taxon>
        <taxon>Sordariomycetes</taxon>
        <taxon>Sordariomycetidae</taxon>
        <taxon>Calosphaeriales</taxon>
        <taxon>Pleurostomataceae</taxon>
        <taxon>Pleurostoma</taxon>
    </lineage>
</organism>